<name>A0A5Q6RYK4_9ACTN</name>
<organism evidence="7 8">
    <name type="scientific">Mumia zhuanghuii</name>
    <dbReference type="NCBI Taxonomy" id="2585211"/>
    <lineage>
        <taxon>Bacteria</taxon>
        <taxon>Bacillati</taxon>
        <taxon>Actinomycetota</taxon>
        <taxon>Actinomycetes</taxon>
        <taxon>Propionibacteriales</taxon>
        <taxon>Nocardioidaceae</taxon>
        <taxon>Mumia</taxon>
    </lineage>
</organism>
<protein>
    <recommendedName>
        <fullName evidence="6">NADH-ubiquinone oxidoreductase 51kDa subunit iron-sulphur binding domain-containing protein</fullName>
    </recommendedName>
</protein>
<dbReference type="RefSeq" id="WP_149770012.1">
    <property type="nucleotide sequence ID" value="NZ_VDFQ02000003.1"/>
</dbReference>
<dbReference type="Gene3D" id="3.10.20.600">
    <property type="match status" value="1"/>
</dbReference>
<dbReference type="GO" id="GO:0046872">
    <property type="term" value="F:metal ion binding"/>
    <property type="evidence" value="ECO:0007669"/>
    <property type="project" value="UniProtKB-KW"/>
</dbReference>
<dbReference type="EMBL" id="VDFQ02000003">
    <property type="protein sequence ID" value="KAA1423061.1"/>
    <property type="molecule type" value="Genomic_DNA"/>
</dbReference>
<evidence type="ECO:0000313" key="7">
    <source>
        <dbReference type="EMBL" id="KAA1423061.1"/>
    </source>
</evidence>
<dbReference type="InterPro" id="IPR037207">
    <property type="entry name" value="Nuop51_4Fe4S-bd_sf"/>
</dbReference>
<evidence type="ECO:0000256" key="1">
    <source>
        <dbReference type="ARBA" id="ARBA00007523"/>
    </source>
</evidence>
<evidence type="ECO:0000256" key="5">
    <source>
        <dbReference type="ARBA" id="ARBA00023014"/>
    </source>
</evidence>
<dbReference type="Proteomes" id="UP000307768">
    <property type="component" value="Unassembled WGS sequence"/>
</dbReference>
<reference evidence="7 8" key="1">
    <citation type="submission" date="2019-09" db="EMBL/GenBank/DDBJ databases">
        <title>Mumia zhuanghuii sp. nov. isolated from the intestinal contents of plateau pika (Ochotona curzoniae) in the Qinghai-Tibet plateau of China.</title>
        <authorList>
            <person name="Tian Z."/>
        </authorList>
    </citation>
    <scope>NUCLEOTIDE SEQUENCE [LARGE SCALE GENOMIC DNA]</scope>
    <source>
        <strain evidence="8">350</strain>
    </source>
</reference>
<dbReference type="SUPFAM" id="SSF142019">
    <property type="entry name" value="Nqo1 FMN-binding domain-like"/>
    <property type="match status" value="1"/>
</dbReference>
<dbReference type="InterPro" id="IPR037225">
    <property type="entry name" value="Nuo51_FMN-bd_sf"/>
</dbReference>
<accession>A0A5Q6RYK4</accession>
<dbReference type="SMART" id="SM00928">
    <property type="entry name" value="NADH_4Fe-4S"/>
    <property type="match status" value="1"/>
</dbReference>
<dbReference type="SUPFAM" id="SSF140490">
    <property type="entry name" value="Nqo1C-terminal domain-like"/>
    <property type="match status" value="1"/>
</dbReference>
<dbReference type="Pfam" id="PF10589">
    <property type="entry name" value="NADH_4Fe-4S"/>
    <property type="match status" value="1"/>
</dbReference>
<comment type="caution">
    <text evidence="7">The sequence shown here is derived from an EMBL/GenBank/DDBJ whole genome shotgun (WGS) entry which is preliminary data.</text>
</comment>
<keyword evidence="2" id="KW-0004">4Fe-4S</keyword>
<sequence>MSLTADDAVAMEVVASYPSIEPRLLTGLDEREDLAAYLATGGYAPVDDADRLLDDVLQSGVRGRGGAAFPISQKIATVRANGTPVVVANGEEGEPASIKDRWLLRRRPHLVLDGLRLAAVMAGSDDLHLYVSDRAGALSMELALDELAESGVWDGRVTVTVVEPAYVAGEETAAVQALNGGPALPTDKPPRPFEEGVGGRPTMVSNVETLANLPLVQRLGPARYREAGTDTSPGTFLLTLTGCRSAGLYEVPFGETLRSVLTWLGEDVEAVGGFLMGGYFSGVIGPHALDVPLDYDAMKAAASGLGCGAVAVISSTLCPVTVSAAVMAYFARENAGQCGSCFNGTAAMSAVLGALSDHQAEESDVERLRYWSSFLRGRGACGTLDGATNVAASLLREFPDLVSAHLDGGCVICGSAGDRLSDPPFVVALPVASRAQ</sequence>
<dbReference type="InterPro" id="IPR011538">
    <property type="entry name" value="Nuo51_FMN-bd"/>
</dbReference>
<gene>
    <name evidence="7" type="ORF">FE697_013075</name>
</gene>
<evidence type="ECO:0000256" key="2">
    <source>
        <dbReference type="ARBA" id="ARBA00022485"/>
    </source>
</evidence>
<dbReference type="OrthoDB" id="9805533at2"/>
<evidence type="ECO:0000256" key="3">
    <source>
        <dbReference type="ARBA" id="ARBA00022723"/>
    </source>
</evidence>
<keyword evidence="5" id="KW-0411">Iron-sulfur</keyword>
<dbReference type="PANTHER" id="PTHR43578:SF3">
    <property type="entry name" value="NADH-QUINONE OXIDOREDUCTASE SUBUNIT F"/>
    <property type="match status" value="1"/>
</dbReference>
<evidence type="ECO:0000259" key="6">
    <source>
        <dbReference type="SMART" id="SM00928"/>
    </source>
</evidence>
<dbReference type="Pfam" id="PF01512">
    <property type="entry name" value="Complex1_51K"/>
    <property type="match status" value="1"/>
</dbReference>
<evidence type="ECO:0000256" key="4">
    <source>
        <dbReference type="ARBA" id="ARBA00023004"/>
    </source>
</evidence>
<proteinExistence type="inferred from homology"/>
<dbReference type="GO" id="GO:0051539">
    <property type="term" value="F:4 iron, 4 sulfur cluster binding"/>
    <property type="evidence" value="ECO:0007669"/>
    <property type="project" value="UniProtKB-KW"/>
</dbReference>
<dbReference type="SUPFAM" id="SSF142984">
    <property type="entry name" value="Nqo1 middle domain-like"/>
    <property type="match status" value="1"/>
</dbReference>
<evidence type="ECO:0000313" key="8">
    <source>
        <dbReference type="Proteomes" id="UP000307768"/>
    </source>
</evidence>
<dbReference type="Gene3D" id="3.40.50.11540">
    <property type="entry name" value="NADH-ubiquinone oxidoreductase 51kDa subunit"/>
    <property type="match status" value="1"/>
</dbReference>
<dbReference type="PANTHER" id="PTHR43578">
    <property type="entry name" value="NADH-QUINONE OXIDOREDUCTASE SUBUNIT F"/>
    <property type="match status" value="1"/>
</dbReference>
<dbReference type="Gene3D" id="1.20.1440.230">
    <property type="entry name" value="NADH-ubiquinone oxidoreductase 51kDa subunit, iron-sulphur binding domain"/>
    <property type="match status" value="1"/>
</dbReference>
<keyword evidence="3" id="KW-0479">Metal-binding</keyword>
<feature type="domain" description="NADH-ubiquinone oxidoreductase 51kDa subunit iron-sulphur binding" evidence="6">
    <location>
        <begin position="320"/>
        <end position="365"/>
    </location>
</feature>
<comment type="similarity">
    <text evidence="1">Belongs to the complex I 51 kDa subunit family.</text>
</comment>
<dbReference type="AlphaFoldDB" id="A0A5Q6RYK4"/>
<dbReference type="InterPro" id="IPR019575">
    <property type="entry name" value="Nuop51_4Fe4S-bd"/>
</dbReference>
<keyword evidence="4" id="KW-0408">Iron</keyword>